<dbReference type="EMBL" id="AWTV01000005">
    <property type="protein sequence ID" value="KIH93513.1"/>
    <property type="molecule type" value="Genomic_DNA"/>
</dbReference>
<comment type="subunit">
    <text evidence="4">Component of the EKC/KEOPS complex composed of at least BUD32, CGI121, GON7, KAE1 and PCC1; the whole complex dimerizes.</text>
</comment>
<comment type="similarity">
    <text evidence="3">Belongs to the GON7 family.</text>
</comment>
<evidence type="ECO:0000313" key="14">
    <source>
        <dbReference type="EMBL" id="KIH93513.1"/>
    </source>
</evidence>
<dbReference type="AlphaFoldDB" id="A0A0C2FR60"/>
<proteinExistence type="inferred from homology"/>
<evidence type="ECO:0000256" key="10">
    <source>
        <dbReference type="ARBA" id="ARBA00023159"/>
    </source>
</evidence>
<evidence type="ECO:0000256" key="8">
    <source>
        <dbReference type="ARBA" id="ARBA00022895"/>
    </source>
</evidence>
<dbReference type="HOGENOM" id="CLU_146833_1_1_1"/>
<evidence type="ECO:0000256" key="1">
    <source>
        <dbReference type="ARBA" id="ARBA00004123"/>
    </source>
</evidence>
<keyword evidence="11" id="KW-0804">Transcription</keyword>
<evidence type="ECO:0000256" key="2">
    <source>
        <dbReference type="ARBA" id="ARBA00004574"/>
    </source>
</evidence>
<keyword evidence="8" id="KW-0779">Telomere</keyword>
<gene>
    <name evidence="14" type="ORF">SPBR_04516</name>
</gene>
<dbReference type="Pfam" id="PF08738">
    <property type="entry name" value="Gon7"/>
    <property type="match status" value="1"/>
</dbReference>
<dbReference type="Proteomes" id="UP000031575">
    <property type="component" value="Unassembled WGS sequence"/>
</dbReference>
<organism evidence="14 15">
    <name type="scientific">Sporothrix brasiliensis 5110</name>
    <dbReference type="NCBI Taxonomy" id="1398154"/>
    <lineage>
        <taxon>Eukaryota</taxon>
        <taxon>Fungi</taxon>
        <taxon>Dikarya</taxon>
        <taxon>Ascomycota</taxon>
        <taxon>Pezizomycotina</taxon>
        <taxon>Sordariomycetes</taxon>
        <taxon>Sordariomycetidae</taxon>
        <taxon>Ophiostomatales</taxon>
        <taxon>Ophiostomataceae</taxon>
        <taxon>Sporothrix</taxon>
    </lineage>
</organism>
<dbReference type="OrthoDB" id="2288868at2759"/>
<dbReference type="VEuPathDB" id="FungiDB:SPBR_04516"/>
<dbReference type="RefSeq" id="XP_040621523.1">
    <property type="nucleotide sequence ID" value="XM_040762799.1"/>
</dbReference>
<comment type="subcellular location">
    <subcellularLocation>
        <location evidence="2">Chromosome</location>
        <location evidence="2">Telomere</location>
    </subcellularLocation>
    <subcellularLocation>
        <location evidence="1">Nucleus</location>
    </subcellularLocation>
</comment>
<keyword evidence="15" id="KW-1185">Reference proteome</keyword>
<evidence type="ECO:0000256" key="5">
    <source>
        <dbReference type="ARBA" id="ARBA00019746"/>
    </source>
</evidence>
<evidence type="ECO:0000256" key="6">
    <source>
        <dbReference type="ARBA" id="ARBA00022454"/>
    </source>
</evidence>
<protein>
    <recommendedName>
        <fullName evidence="5">EKC/KEOPS complex subunit GON7</fullName>
    </recommendedName>
</protein>
<evidence type="ECO:0000256" key="4">
    <source>
        <dbReference type="ARBA" id="ARBA00011534"/>
    </source>
</evidence>
<dbReference type="GO" id="GO:0000781">
    <property type="term" value="C:chromosome, telomeric region"/>
    <property type="evidence" value="ECO:0007669"/>
    <property type="project" value="UniProtKB-SubCell"/>
</dbReference>
<evidence type="ECO:0000256" key="7">
    <source>
        <dbReference type="ARBA" id="ARBA00022694"/>
    </source>
</evidence>
<keyword evidence="12" id="KW-0539">Nucleus</keyword>
<dbReference type="InterPro" id="IPR014849">
    <property type="entry name" value="EKC/KEOPS_Gon7"/>
</dbReference>
<dbReference type="GO" id="GO:0005634">
    <property type="term" value="C:nucleus"/>
    <property type="evidence" value="ECO:0007669"/>
    <property type="project" value="UniProtKB-SubCell"/>
</dbReference>
<evidence type="ECO:0000256" key="12">
    <source>
        <dbReference type="ARBA" id="ARBA00023242"/>
    </source>
</evidence>
<evidence type="ECO:0000256" key="13">
    <source>
        <dbReference type="ARBA" id="ARBA00025393"/>
    </source>
</evidence>
<dbReference type="GeneID" id="63677720"/>
<name>A0A0C2FR60_9PEZI</name>
<keyword evidence="9" id="KW-0805">Transcription regulation</keyword>
<comment type="function">
    <text evidence="13">Component of the EKC/KEOPS complex that is required for the formation of a threonylcarbamoyl group on adenosine at position 37 (t(6)A37) in tRNAs that read codons beginning with adenine. The complex is probably involved in the transfer of the threonylcarbamoyl moiety of threonylcarbamoyl-AMP (TC-AMP) to the N6 group of A37. GON7 likely plays a supporting role to the catalytic subunit KAE1 in the complex. The EKC/KEOPS complex also promotes both telomere uncapping and telomere elongation. The complex is required for efficient recruitment of transcriptional coactivators.</text>
</comment>
<keyword evidence="6" id="KW-0158">Chromosome</keyword>
<accession>A0A0C2FR60</accession>
<sequence length="97" mass="10306">MPNPVLKAAYSAPNHESFTASQDLSTAPAASPILSTADKTAYLPALRGAVTAVQDNVNRELTARMVIDAQAANQAAVDQAAEKEEQNYGEEVMDEDE</sequence>
<evidence type="ECO:0000313" key="15">
    <source>
        <dbReference type="Proteomes" id="UP000031575"/>
    </source>
</evidence>
<keyword evidence="10" id="KW-0010">Activator</keyword>
<evidence type="ECO:0000256" key="3">
    <source>
        <dbReference type="ARBA" id="ARBA00008529"/>
    </source>
</evidence>
<keyword evidence="7" id="KW-0819">tRNA processing</keyword>
<evidence type="ECO:0000256" key="9">
    <source>
        <dbReference type="ARBA" id="ARBA00023015"/>
    </source>
</evidence>
<evidence type="ECO:0000256" key="11">
    <source>
        <dbReference type="ARBA" id="ARBA00023163"/>
    </source>
</evidence>
<reference evidence="14 15" key="1">
    <citation type="journal article" date="2014" name="BMC Genomics">
        <title>Comparative genomics of the major fungal agents of human and animal Sporotrichosis: Sporothrix schenckii and Sporothrix brasiliensis.</title>
        <authorList>
            <person name="Teixeira M.M."/>
            <person name="de Almeida L.G."/>
            <person name="Kubitschek-Barreira P."/>
            <person name="Alves F.L."/>
            <person name="Kioshima E.S."/>
            <person name="Abadio A.K."/>
            <person name="Fernandes L."/>
            <person name="Derengowski L.S."/>
            <person name="Ferreira K.S."/>
            <person name="Souza R.C."/>
            <person name="Ruiz J.C."/>
            <person name="de Andrade N.C."/>
            <person name="Paes H.C."/>
            <person name="Nicola A.M."/>
            <person name="Albuquerque P."/>
            <person name="Gerber A.L."/>
            <person name="Martins V.P."/>
            <person name="Peconick L.D."/>
            <person name="Neto A.V."/>
            <person name="Chaucanez C.B."/>
            <person name="Silva P.A."/>
            <person name="Cunha O.L."/>
            <person name="de Oliveira F.F."/>
            <person name="dos Santos T.C."/>
            <person name="Barros A.L."/>
            <person name="Soares M.A."/>
            <person name="de Oliveira L.M."/>
            <person name="Marini M.M."/>
            <person name="Villalobos-Duno H."/>
            <person name="Cunha M.M."/>
            <person name="de Hoog S."/>
            <person name="da Silveira J.F."/>
            <person name="Henrissat B."/>
            <person name="Nino-Vega G.A."/>
            <person name="Cisalpino P.S."/>
            <person name="Mora-Montes H.M."/>
            <person name="Almeida S.R."/>
            <person name="Stajich J.E."/>
            <person name="Lopes-Bezerra L.M."/>
            <person name="Vasconcelos A.T."/>
            <person name="Felipe M.S."/>
        </authorList>
    </citation>
    <scope>NUCLEOTIDE SEQUENCE [LARGE SCALE GENOMIC DNA]</scope>
    <source>
        <strain evidence="14 15">5110</strain>
    </source>
</reference>
<dbReference type="GO" id="GO:0008033">
    <property type="term" value="P:tRNA processing"/>
    <property type="evidence" value="ECO:0007669"/>
    <property type="project" value="UniProtKB-KW"/>
</dbReference>
<comment type="caution">
    <text evidence="14">The sequence shown here is derived from an EMBL/GenBank/DDBJ whole genome shotgun (WGS) entry which is preliminary data.</text>
</comment>